<keyword evidence="4" id="KW-1185">Reference proteome</keyword>
<evidence type="ECO:0000256" key="1">
    <source>
        <dbReference type="SAM" id="MobiDB-lite"/>
    </source>
</evidence>
<keyword evidence="2" id="KW-0732">Signal</keyword>
<organism evidence="3 4">
    <name type="scientific">Caenorhabditis briggsae</name>
    <dbReference type="NCBI Taxonomy" id="6238"/>
    <lineage>
        <taxon>Eukaryota</taxon>
        <taxon>Metazoa</taxon>
        <taxon>Ecdysozoa</taxon>
        <taxon>Nematoda</taxon>
        <taxon>Chromadorea</taxon>
        <taxon>Rhabditida</taxon>
        <taxon>Rhabditina</taxon>
        <taxon>Rhabditomorpha</taxon>
        <taxon>Rhabditoidea</taxon>
        <taxon>Rhabditidae</taxon>
        <taxon>Peloderinae</taxon>
        <taxon>Caenorhabditis</taxon>
    </lineage>
</organism>
<dbReference type="EMBL" id="CP092625">
    <property type="protein sequence ID" value="UMM44422.1"/>
    <property type="molecule type" value="Genomic_DNA"/>
</dbReference>
<dbReference type="Proteomes" id="UP000829354">
    <property type="component" value="Chromosome X"/>
</dbReference>
<feature type="region of interest" description="Disordered" evidence="1">
    <location>
        <begin position="187"/>
        <end position="207"/>
    </location>
</feature>
<evidence type="ECO:0000256" key="2">
    <source>
        <dbReference type="SAM" id="SignalP"/>
    </source>
</evidence>
<feature type="chain" id="PRO_5041904565" evidence="2">
    <location>
        <begin position="25"/>
        <end position="207"/>
    </location>
</feature>
<feature type="signal peptide" evidence="2">
    <location>
        <begin position="1"/>
        <end position="24"/>
    </location>
</feature>
<evidence type="ECO:0000313" key="4">
    <source>
        <dbReference type="Proteomes" id="UP000829354"/>
    </source>
</evidence>
<dbReference type="PANTHER" id="PTHR21479">
    <property type="match status" value="1"/>
</dbReference>
<proteinExistence type="predicted"/>
<feature type="compositionally biased region" description="Acidic residues" evidence="1">
    <location>
        <begin position="197"/>
        <end position="207"/>
    </location>
</feature>
<evidence type="ECO:0000313" key="3">
    <source>
        <dbReference type="EMBL" id="UMM44422.1"/>
    </source>
</evidence>
<name>A0AAE9FK47_CAEBR</name>
<accession>A0AAE9FK47</accession>
<dbReference type="PANTHER" id="PTHR21479:SF22">
    <property type="entry name" value="PROTEIN CBG07241"/>
    <property type="match status" value="1"/>
</dbReference>
<protein>
    <submittedName>
        <fullName evidence="3">Uncharacterized protein</fullName>
    </submittedName>
</protein>
<gene>
    <name evidence="3" type="ORF">L5515_019575</name>
</gene>
<sequence>MQFIATVVVASFLVLSQSPLLVDSTRFKVNVTITCWHRRPWFYMVTMSEVDHFFGNKDDQIDTVGVKVTTQETVSFFLEGVQEDDELYSSEYEVALRVVSDCCPGRLSRFSKNPYKVDMNVDILLTGCVPVISNDFSQNPNYSLLNVLIPKFLKPADVIRIQPADVIRIQPADVFRIQPAIICSRSSSDESCSYQDPADEDQEGAFR</sequence>
<reference evidence="3 4" key="1">
    <citation type="submission" date="2022-04" db="EMBL/GenBank/DDBJ databases">
        <title>Chromosome-level reference genomes for two strains of Caenorhabditis briggsae: an improved platform for comparative genomics.</title>
        <authorList>
            <person name="Stevens L."/>
            <person name="Andersen E."/>
        </authorList>
    </citation>
    <scope>NUCLEOTIDE SEQUENCE [LARGE SCALE GENOMIC DNA]</scope>
    <source>
        <strain evidence="3">VX34</strain>
        <tissue evidence="3">Whole-organism</tissue>
    </source>
</reference>
<dbReference type="AlphaFoldDB" id="A0AAE9FK47"/>